<keyword evidence="5" id="KW-1185">Reference proteome</keyword>
<dbReference type="InterPro" id="IPR013149">
    <property type="entry name" value="ADH-like_C"/>
</dbReference>
<dbReference type="SUPFAM" id="SSF50129">
    <property type="entry name" value="GroES-like"/>
    <property type="match status" value="1"/>
</dbReference>
<evidence type="ECO:0000259" key="2">
    <source>
        <dbReference type="Pfam" id="PF00107"/>
    </source>
</evidence>
<feature type="domain" description="Alcohol dehydrogenase-like C-terminal" evidence="2">
    <location>
        <begin position="170"/>
        <end position="294"/>
    </location>
</feature>
<dbReference type="EMBL" id="CP095071">
    <property type="protein sequence ID" value="UOQ86470.1"/>
    <property type="molecule type" value="Genomic_DNA"/>
</dbReference>
<evidence type="ECO:0000313" key="5">
    <source>
        <dbReference type="Proteomes" id="UP000831537"/>
    </source>
</evidence>
<dbReference type="CDD" id="cd08261">
    <property type="entry name" value="Zn_ADH7"/>
    <property type="match status" value="1"/>
</dbReference>
<dbReference type="Gene3D" id="3.40.50.720">
    <property type="entry name" value="NAD(P)-binding Rossmann-like Domain"/>
    <property type="match status" value="1"/>
</dbReference>
<dbReference type="InterPro" id="IPR036291">
    <property type="entry name" value="NAD(P)-bd_dom_sf"/>
</dbReference>
<dbReference type="InterPro" id="IPR011032">
    <property type="entry name" value="GroES-like_sf"/>
</dbReference>
<dbReference type="SUPFAM" id="SSF51735">
    <property type="entry name" value="NAD(P)-binding Rossmann-fold domains"/>
    <property type="match status" value="1"/>
</dbReference>
<protein>
    <submittedName>
        <fullName evidence="4">Zinc-binding alcohol dehydrogenase family protein</fullName>
    </submittedName>
</protein>
<reference evidence="4 5" key="1">
    <citation type="submission" date="2022-04" db="EMBL/GenBank/DDBJ databases">
        <title>Gracilibacillus sp. isolated from saltern.</title>
        <authorList>
            <person name="Won M."/>
            <person name="Lee C.-M."/>
            <person name="Woen H.-Y."/>
            <person name="Kwon S.-W."/>
        </authorList>
    </citation>
    <scope>NUCLEOTIDE SEQUENCE [LARGE SCALE GENOMIC DNA]</scope>
    <source>
        <strain evidence="4 5">SSPM10-3</strain>
    </source>
</reference>
<keyword evidence="1" id="KW-0560">Oxidoreductase</keyword>
<name>A0ABY4GQ43_9BACI</name>
<dbReference type="PANTHER" id="PTHR43401:SF3">
    <property type="entry name" value="L-GALACTONATE-5-DEHYDROGENASE"/>
    <property type="match status" value="1"/>
</dbReference>
<evidence type="ECO:0000259" key="3">
    <source>
        <dbReference type="Pfam" id="PF08240"/>
    </source>
</evidence>
<accession>A0ABY4GQ43</accession>
<organism evidence="4 5">
    <name type="scientific">Gracilibacillus salinarum</name>
    <dbReference type="NCBI Taxonomy" id="2932255"/>
    <lineage>
        <taxon>Bacteria</taxon>
        <taxon>Bacillati</taxon>
        <taxon>Bacillota</taxon>
        <taxon>Bacilli</taxon>
        <taxon>Bacillales</taxon>
        <taxon>Bacillaceae</taxon>
        <taxon>Gracilibacillus</taxon>
    </lineage>
</organism>
<dbReference type="Pfam" id="PF08240">
    <property type="entry name" value="ADH_N"/>
    <property type="match status" value="1"/>
</dbReference>
<proteinExistence type="predicted"/>
<dbReference type="Pfam" id="PF00107">
    <property type="entry name" value="ADH_zinc_N"/>
    <property type="match status" value="1"/>
</dbReference>
<dbReference type="Proteomes" id="UP000831537">
    <property type="component" value="Chromosome"/>
</dbReference>
<dbReference type="Gene3D" id="3.90.180.10">
    <property type="entry name" value="Medium-chain alcohol dehydrogenases, catalytic domain"/>
    <property type="match status" value="1"/>
</dbReference>
<feature type="domain" description="Alcohol dehydrogenase-like N-terminal" evidence="3">
    <location>
        <begin position="24"/>
        <end position="129"/>
    </location>
</feature>
<dbReference type="InterPro" id="IPR013154">
    <property type="entry name" value="ADH-like_N"/>
</dbReference>
<evidence type="ECO:0000256" key="1">
    <source>
        <dbReference type="ARBA" id="ARBA00023002"/>
    </source>
</evidence>
<dbReference type="RefSeq" id="WP_244746838.1">
    <property type="nucleotide sequence ID" value="NZ_CP095071.1"/>
</dbReference>
<sequence length="337" mass="37181">MECIVCDQPNKLVKTSRTAPSKEKGQAIITIERIGVCGTDFHAYNGNQPFFQYPRVLGHELAGTVEWIDPDVSNIKKGDRVSIIPYLECGTCTACRQNKPNCCRNLKVIGVHVDGGMCEQMSVPVDHLLITNDISFDEAAVLEPLSIGAHAIKRSRLIAGDTVLVIGAGPIGLGVMAFAKKEGANVIAMDVNRNRLKFCRDWAQVDHVIDAMDAPMDTLDDLTDGDLPSIVFDATGNRDSMKKAFHFTAHGGELIYVGLVKDQITFFDPDFHEKELSLLASRNATRSDFEYVKRCIQSGQINIDNYITHRTAFADTVKTFSEWLDSEANVIKAMIEG</sequence>
<dbReference type="InterPro" id="IPR050129">
    <property type="entry name" value="Zn_alcohol_dh"/>
</dbReference>
<evidence type="ECO:0000313" key="4">
    <source>
        <dbReference type="EMBL" id="UOQ86470.1"/>
    </source>
</evidence>
<gene>
    <name evidence="4" type="ORF">MUN87_06175</name>
</gene>
<dbReference type="PANTHER" id="PTHR43401">
    <property type="entry name" value="L-THREONINE 3-DEHYDROGENASE"/>
    <property type="match status" value="1"/>
</dbReference>